<dbReference type="EMBL" id="AXOL01000112">
    <property type="protein sequence ID" value="ERT44295.1"/>
    <property type="molecule type" value="Genomic_DNA"/>
</dbReference>
<dbReference type="PANTHER" id="PTHR33795">
    <property type="entry name" value="INSERTION ELEMENT IS150 PROTEIN INSJ"/>
    <property type="match status" value="1"/>
</dbReference>
<dbReference type="InterPro" id="IPR036388">
    <property type="entry name" value="WH-like_DNA-bd_sf"/>
</dbReference>
<protein>
    <submittedName>
        <fullName evidence="3">Transposase</fullName>
    </submittedName>
</protein>
<dbReference type="SUPFAM" id="SSF48295">
    <property type="entry name" value="TrpR-like"/>
    <property type="match status" value="1"/>
</dbReference>
<dbReference type="InterPro" id="IPR009057">
    <property type="entry name" value="Homeodomain-like_sf"/>
</dbReference>
<dbReference type="InterPro" id="IPR010921">
    <property type="entry name" value="Trp_repressor/repl_initiator"/>
</dbReference>
<feature type="domain" description="Insertion element IS150 protein InsJ-like helix-turn-helix" evidence="2">
    <location>
        <begin position="63"/>
        <end position="116"/>
    </location>
</feature>
<dbReference type="InterPro" id="IPR052057">
    <property type="entry name" value="IS150/IS1296_orfA-like"/>
</dbReference>
<name>A0AAV3KWL2_ENTFC</name>
<evidence type="ECO:0000313" key="4">
    <source>
        <dbReference type="Proteomes" id="UP000017126"/>
    </source>
</evidence>
<evidence type="ECO:0000259" key="2">
    <source>
        <dbReference type="Pfam" id="PF13518"/>
    </source>
</evidence>
<dbReference type="Gene3D" id="1.10.10.60">
    <property type="entry name" value="Homeodomain-like"/>
    <property type="match status" value="1"/>
</dbReference>
<dbReference type="GO" id="GO:0043565">
    <property type="term" value="F:sequence-specific DNA binding"/>
    <property type="evidence" value="ECO:0007669"/>
    <property type="project" value="InterPro"/>
</dbReference>
<dbReference type="Gene3D" id="1.10.10.10">
    <property type="entry name" value="Winged helix-like DNA-binding domain superfamily/Winged helix DNA-binding domain"/>
    <property type="match status" value="1"/>
</dbReference>
<comment type="similarity">
    <text evidence="1">Belongs to the IS150/IS1296 orfA family.</text>
</comment>
<dbReference type="InterPro" id="IPR055247">
    <property type="entry name" value="InsJ-like_HTH"/>
</dbReference>
<dbReference type="Pfam" id="PF13518">
    <property type="entry name" value="HTH_28"/>
    <property type="match status" value="2"/>
</dbReference>
<dbReference type="SUPFAM" id="SSF46689">
    <property type="entry name" value="Homeodomain-like"/>
    <property type="match status" value="1"/>
</dbReference>
<sequence length="159" mass="18395">MRKYTFVFKKKVVSDYLNNEGGYKYLAHKYQINRTLVRHWVRIYNYHGWEGLVGGGKSYTTKFKLDVIEYMETNGLSIQETAKKFNIGSNRTLSKWIEQYEEGGASSLESQKRGRKISMNSKLNIPKKLKDESLETNKIKETIAVIDPAIAPHSPKLIM</sequence>
<evidence type="ECO:0000313" key="3">
    <source>
        <dbReference type="EMBL" id="ERT44295.1"/>
    </source>
</evidence>
<feature type="domain" description="Insertion element IS150 protein InsJ-like helix-turn-helix" evidence="2">
    <location>
        <begin position="8"/>
        <end position="53"/>
    </location>
</feature>
<reference evidence="3 4" key="1">
    <citation type="submission" date="2013-09" db="EMBL/GenBank/DDBJ databases">
        <title>The Genome Sequence of Enterococcus faecium 10/96A.</title>
        <authorList>
            <consortium name="The Broad Institute Genome Sequencing Platform"/>
            <consortium name="The Broad Institute Genome Sequencing Center for Infectious Disease"/>
            <person name="Earl A.M."/>
            <person name="Gilmore M.S."/>
            <person name="Lebreton F."/>
            <person name="Courvalin P."/>
            <person name="Walker B."/>
            <person name="Young S.K."/>
            <person name="Zeng Q."/>
            <person name="Gargeya S."/>
            <person name="Fitzgerald M."/>
            <person name="Haas B."/>
            <person name="Abouelleil A."/>
            <person name="Alvarado L."/>
            <person name="Arachchi H.M."/>
            <person name="Berlin A.M."/>
            <person name="Chapman S.B."/>
            <person name="Dewar J."/>
            <person name="Goldberg J."/>
            <person name="Griggs A."/>
            <person name="Gujja S."/>
            <person name="Hansen M."/>
            <person name="Howarth C."/>
            <person name="Imamovic A."/>
            <person name="Larimer J."/>
            <person name="McCowan C."/>
            <person name="Murphy C."/>
            <person name="Neiman D."/>
            <person name="Pearson M."/>
            <person name="Priest M."/>
            <person name="Roberts A."/>
            <person name="Saif S."/>
            <person name="Shea T."/>
            <person name="Sisk P."/>
            <person name="Sykes S."/>
            <person name="Wortman J."/>
            <person name="Nusbaum C."/>
            <person name="Birren B."/>
        </authorList>
    </citation>
    <scope>NUCLEOTIDE SEQUENCE [LARGE SCALE GENOMIC DNA]</scope>
    <source>
        <strain evidence="3 4">10/96A</strain>
    </source>
</reference>
<comment type="caution">
    <text evidence="3">The sequence shown here is derived from an EMBL/GenBank/DDBJ whole genome shotgun (WGS) entry which is preliminary data.</text>
</comment>
<accession>A0AAV3KWL2</accession>
<organism evidence="3 4">
    <name type="scientific">Enterococcus faecium 10/96A</name>
    <dbReference type="NCBI Taxonomy" id="1391465"/>
    <lineage>
        <taxon>Bacteria</taxon>
        <taxon>Bacillati</taxon>
        <taxon>Bacillota</taxon>
        <taxon>Bacilli</taxon>
        <taxon>Lactobacillales</taxon>
        <taxon>Enterococcaceae</taxon>
        <taxon>Enterococcus</taxon>
    </lineage>
</organism>
<evidence type="ECO:0000256" key="1">
    <source>
        <dbReference type="ARBA" id="ARBA00038232"/>
    </source>
</evidence>
<gene>
    <name evidence="3" type="ORF">O991_03468</name>
</gene>
<dbReference type="PANTHER" id="PTHR33795:SF1">
    <property type="entry name" value="INSERTION ELEMENT IS150 PROTEIN INSJ"/>
    <property type="match status" value="1"/>
</dbReference>
<proteinExistence type="inferred from homology"/>
<dbReference type="Proteomes" id="UP000017126">
    <property type="component" value="Unassembled WGS sequence"/>
</dbReference>
<dbReference type="AlphaFoldDB" id="A0AAV3KWL2"/>